<dbReference type="Pfam" id="PF04450">
    <property type="entry name" value="BSP"/>
    <property type="match status" value="1"/>
</dbReference>
<dbReference type="InterPro" id="IPR007541">
    <property type="entry name" value="Uncharacterised_BSP"/>
</dbReference>
<dbReference type="PANTHER" id="PTHR33321:SF12">
    <property type="entry name" value="PLANT BASIC SECRETORY PROTEIN (BSP) FAMILY PROTEIN"/>
    <property type="match status" value="1"/>
</dbReference>
<reference evidence="1 2" key="1">
    <citation type="submission" date="2020-06" db="EMBL/GenBank/DDBJ databases">
        <title>Transcriptomic and genomic resources for Thalictrum thalictroides and T. hernandezii: Facilitating candidate gene discovery in an emerging model plant lineage.</title>
        <authorList>
            <person name="Arias T."/>
            <person name="Riano-Pachon D.M."/>
            <person name="Di Stilio V.S."/>
        </authorList>
    </citation>
    <scope>NUCLEOTIDE SEQUENCE [LARGE SCALE GENOMIC DNA]</scope>
    <source>
        <strain evidence="2">cv. WT478/WT964</strain>
        <tissue evidence="1">Leaves</tissue>
    </source>
</reference>
<sequence>MKRIRHYNVTVIVIVGYHCIVETHQFAFHWRLKAGYPPSHWVQQGGGDKWDQGYDVTARFLEYCSSLRVGFVAELNAKMRTGYSNFFSDLLGKTLDQL</sequence>
<keyword evidence="2" id="KW-1185">Reference proteome</keyword>
<accession>A0A7J6V542</accession>
<proteinExistence type="predicted"/>
<evidence type="ECO:0000313" key="1">
    <source>
        <dbReference type="EMBL" id="KAF5180096.1"/>
    </source>
</evidence>
<dbReference type="Proteomes" id="UP000554482">
    <property type="component" value="Unassembled WGS sequence"/>
</dbReference>
<gene>
    <name evidence="1" type="ORF">FRX31_030318</name>
</gene>
<evidence type="ECO:0000313" key="2">
    <source>
        <dbReference type="Proteomes" id="UP000554482"/>
    </source>
</evidence>
<dbReference type="AlphaFoldDB" id="A0A7J6V542"/>
<dbReference type="EMBL" id="JABWDY010037863">
    <property type="protein sequence ID" value="KAF5180096.1"/>
    <property type="molecule type" value="Genomic_DNA"/>
</dbReference>
<organism evidence="1 2">
    <name type="scientific">Thalictrum thalictroides</name>
    <name type="common">Rue-anemone</name>
    <name type="synonym">Anemone thalictroides</name>
    <dbReference type="NCBI Taxonomy" id="46969"/>
    <lineage>
        <taxon>Eukaryota</taxon>
        <taxon>Viridiplantae</taxon>
        <taxon>Streptophyta</taxon>
        <taxon>Embryophyta</taxon>
        <taxon>Tracheophyta</taxon>
        <taxon>Spermatophyta</taxon>
        <taxon>Magnoliopsida</taxon>
        <taxon>Ranunculales</taxon>
        <taxon>Ranunculaceae</taxon>
        <taxon>Thalictroideae</taxon>
        <taxon>Thalictrum</taxon>
    </lineage>
</organism>
<protein>
    <submittedName>
        <fullName evidence="1">Plant basic secretory protein (BSP) family protein</fullName>
    </submittedName>
</protein>
<comment type="caution">
    <text evidence="1">The sequence shown here is derived from an EMBL/GenBank/DDBJ whole genome shotgun (WGS) entry which is preliminary data.</text>
</comment>
<dbReference type="OrthoDB" id="891726at2759"/>
<name>A0A7J6V542_THATH</name>
<dbReference type="PANTHER" id="PTHR33321">
    <property type="match status" value="1"/>
</dbReference>